<feature type="domain" description="Transposase (putative) YhgA-like" evidence="1">
    <location>
        <begin position="35"/>
        <end position="214"/>
    </location>
</feature>
<dbReference type="Pfam" id="PF04754">
    <property type="entry name" value="Transposase_31"/>
    <property type="match status" value="1"/>
</dbReference>
<dbReference type="PANTHER" id="PTHR34611">
    <property type="match status" value="1"/>
</dbReference>
<name>A0A3T0D2I6_9FIRM</name>
<dbReference type="RefSeq" id="WP_127350863.1">
    <property type="nucleotide sequence ID" value="NZ_CP034791.1"/>
</dbReference>
<dbReference type="Proteomes" id="UP000282930">
    <property type="component" value="Chromosome"/>
</dbReference>
<proteinExistence type="predicted"/>
<reference evidence="2 3" key="1">
    <citation type="submission" date="2018-12" db="EMBL/GenBank/DDBJ databases">
        <title>Genome sequence from the cellulolytic species, Caldicellulosiruptor changbaiensis.</title>
        <authorList>
            <person name="Blumer-Schuette S.E."/>
            <person name="Mendoza C."/>
        </authorList>
    </citation>
    <scope>NUCLEOTIDE SEQUENCE [LARGE SCALE GENOMIC DNA]</scope>
    <source>
        <strain evidence="2 3">CBS-Z</strain>
    </source>
</reference>
<evidence type="ECO:0000313" key="2">
    <source>
        <dbReference type="EMBL" id="AZT89239.1"/>
    </source>
</evidence>
<gene>
    <name evidence="2" type="ORF">ELD05_00260</name>
</gene>
<sequence>MENQLPHSIYDLEYKYIFSNKSLFLRLLKRLDFLQIFQNITEDSLERIDKSYVLPDFSEQESDLVYKVNLKDSELLFYILFEHQSTVDHSIPIRLLFYITDLYRDYVKQFDKSTLKRKTFLLPAVVPIVFYDGEDTWTVPTSFKEKILGFEEFGKYIIDFEYILIDLGKAEESLLKYKDVLSLILKLNRVRSYEELEKIFSSLWEYLEDAKENEVDIVKVCLPAALRELEGVKIKLCPLYN</sequence>
<accession>A0A3T0D2I6</accession>
<evidence type="ECO:0000259" key="1">
    <source>
        <dbReference type="Pfam" id="PF04754"/>
    </source>
</evidence>
<dbReference type="GO" id="GO:1990238">
    <property type="term" value="F:double-stranded DNA endonuclease activity"/>
    <property type="evidence" value="ECO:0007669"/>
    <property type="project" value="TreeGrafter"/>
</dbReference>
<keyword evidence="3" id="KW-1185">Reference proteome</keyword>
<dbReference type="AlphaFoldDB" id="A0A3T0D2I6"/>
<organism evidence="2 3">
    <name type="scientific">Caldicellulosiruptor changbaiensis</name>
    <dbReference type="NCBI Taxonomy" id="1222016"/>
    <lineage>
        <taxon>Bacteria</taxon>
        <taxon>Bacillati</taxon>
        <taxon>Bacillota</taxon>
        <taxon>Bacillota incertae sedis</taxon>
        <taxon>Caldicellulosiruptorales</taxon>
        <taxon>Caldicellulosiruptoraceae</taxon>
        <taxon>Caldicellulosiruptor</taxon>
    </lineage>
</organism>
<evidence type="ECO:0000313" key="3">
    <source>
        <dbReference type="Proteomes" id="UP000282930"/>
    </source>
</evidence>
<protein>
    <recommendedName>
        <fullName evidence="1">Transposase (putative) YhgA-like domain-containing protein</fullName>
    </recommendedName>
</protein>
<dbReference type="EMBL" id="CP034791">
    <property type="protein sequence ID" value="AZT89239.1"/>
    <property type="molecule type" value="Genomic_DNA"/>
</dbReference>
<dbReference type="PANTHER" id="PTHR34611:SF2">
    <property type="entry name" value="INACTIVE RECOMBINATION-PROMOTING NUCLEASE-LIKE PROTEIN RPNE-RELATED"/>
    <property type="match status" value="1"/>
</dbReference>
<dbReference type="InterPro" id="IPR051699">
    <property type="entry name" value="Rpn/YhgA-like_nuclease"/>
</dbReference>
<dbReference type="GO" id="GO:0006310">
    <property type="term" value="P:DNA recombination"/>
    <property type="evidence" value="ECO:0007669"/>
    <property type="project" value="TreeGrafter"/>
</dbReference>
<dbReference type="InterPro" id="IPR006842">
    <property type="entry name" value="Transposase_31"/>
</dbReference>
<dbReference type="KEGG" id="ccha:ELD05_00260"/>